<gene>
    <name evidence="2" type="ORF">VCUG_02195</name>
</gene>
<dbReference type="GeneID" id="19880062"/>
<reference evidence="3" key="1">
    <citation type="submission" date="2011-03" db="EMBL/GenBank/DDBJ databases">
        <title>The genome sequence of Vavraia culicis strain floridensis.</title>
        <authorList>
            <consortium name="The Broad Institute Genome Sequencing Platform"/>
            <person name="Cuomo C."/>
            <person name="Becnel J."/>
            <person name="Sanscrainte N."/>
            <person name="Young S.K."/>
            <person name="Zeng Q."/>
            <person name="Gargeya S."/>
            <person name="Fitzgerald M."/>
            <person name="Haas B."/>
            <person name="Abouelleil A."/>
            <person name="Alvarado L."/>
            <person name="Arachchi H.M."/>
            <person name="Berlin A."/>
            <person name="Chapman S.B."/>
            <person name="Gearin G."/>
            <person name="Goldberg J."/>
            <person name="Griggs A."/>
            <person name="Gujja S."/>
            <person name="Hansen M."/>
            <person name="Heiman D."/>
            <person name="Howarth C."/>
            <person name="Larimer J."/>
            <person name="Lui A."/>
            <person name="MacDonald P.J.P."/>
            <person name="McCowen C."/>
            <person name="Montmayeur A."/>
            <person name="Murphy C."/>
            <person name="Neiman D."/>
            <person name="Pearson M."/>
            <person name="Priest M."/>
            <person name="Roberts A."/>
            <person name="Saif S."/>
            <person name="Shea T."/>
            <person name="Sisk P."/>
            <person name="Stolte C."/>
            <person name="Sykes S."/>
            <person name="Wortman J."/>
            <person name="Nusbaum C."/>
            <person name="Birren B."/>
        </authorList>
    </citation>
    <scope>NUCLEOTIDE SEQUENCE [LARGE SCALE GENOMIC DNA]</scope>
    <source>
        <strain evidence="3">floridensis</strain>
    </source>
</reference>
<dbReference type="VEuPathDB" id="MicrosporidiaDB:VCUG_02195"/>
<dbReference type="AlphaFoldDB" id="L2GSG4"/>
<keyword evidence="3" id="KW-1185">Reference proteome</keyword>
<name>L2GSG4_VAVCU</name>
<proteinExistence type="predicted"/>
<dbReference type="InParanoid" id="L2GSG4"/>
<feature type="region of interest" description="Disordered" evidence="1">
    <location>
        <begin position="259"/>
        <end position="326"/>
    </location>
</feature>
<organism evidence="2 3">
    <name type="scientific">Vavraia culicis (isolate floridensis)</name>
    <name type="common">Microsporidian parasite</name>
    <dbReference type="NCBI Taxonomy" id="948595"/>
    <lineage>
        <taxon>Eukaryota</taxon>
        <taxon>Fungi</taxon>
        <taxon>Fungi incertae sedis</taxon>
        <taxon>Microsporidia</taxon>
        <taxon>Pleistophoridae</taxon>
        <taxon>Vavraia</taxon>
    </lineage>
</organism>
<sequence length="425" mass="49040">MKIDNNTFSIPKRIEVATEHSLIESTPLTTLEIAWNKLSDHYTAKAEQECTQTMQDKQFYNYVLNGKVEIETALVNYDLIRQKVLSLRERGDSGDDNGAVINFKDYCVRECINTLKYQLETLRAAIEERRNEEKVLQLFTTFKIKIENHRILVKLTDKNVIDITNKLKNDGCDNFRFILRSLGISNKIVISCDYERMHFEMVHDLKDLSEIRKALEIADKNITAGKLSIVVESEEEHKKRLKSKKSSCGDNVKATHARIDENEALANEDGSKIGDESSIEKASESQLLGEPSKDEVADPQNNKTAKNTANNEKETRKESFGSSDINIPANSRISSNRFNHLICNFIYKALIHNTEPSYIVERVFILLSYYIAVNFYESNKFVRITHVSGNTQVMFFIRNKDKLRIEIKDQKEIKVFYNEGRVIMW</sequence>
<evidence type="ECO:0000313" key="3">
    <source>
        <dbReference type="Proteomes" id="UP000011081"/>
    </source>
</evidence>
<protein>
    <submittedName>
        <fullName evidence="2">Uncharacterized protein</fullName>
    </submittedName>
</protein>
<evidence type="ECO:0000313" key="2">
    <source>
        <dbReference type="EMBL" id="ELA46307.1"/>
    </source>
</evidence>
<dbReference type="OrthoDB" id="2190441at2759"/>
<dbReference type="EMBL" id="GL877451">
    <property type="protein sequence ID" value="ELA46307.1"/>
    <property type="molecule type" value="Genomic_DNA"/>
</dbReference>
<evidence type="ECO:0000256" key="1">
    <source>
        <dbReference type="SAM" id="MobiDB-lite"/>
    </source>
</evidence>
<feature type="compositionally biased region" description="Basic and acidic residues" evidence="1">
    <location>
        <begin position="269"/>
        <end position="283"/>
    </location>
</feature>
<accession>L2GSG4</accession>
<dbReference type="RefSeq" id="XP_008075208.1">
    <property type="nucleotide sequence ID" value="XM_008077017.1"/>
</dbReference>
<feature type="compositionally biased region" description="Low complexity" evidence="1">
    <location>
        <begin position="301"/>
        <end position="310"/>
    </location>
</feature>
<dbReference type="Proteomes" id="UP000011081">
    <property type="component" value="Unassembled WGS sequence"/>
</dbReference>
<dbReference type="HOGENOM" id="CLU_645914_0_0_1"/>